<dbReference type="Proteomes" id="UP000268652">
    <property type="component" value="Unassembled WGS sequence"/>
</dbReference>
<feature type="domain" description="HTH tetR-type" evidence="5">
    <location>
        <begin position="6"/>
        <end position="65"/>
    </location>
</feature>
<evidence type="ECO:0000313" key="7">
    <source>
        <dbReference type="EMBL" id="RKN16903.1"/>
    </source>
</evidence>
<dbReference type="InterPro" id="IPR049445">
    <property type="entry name" value="TetR_SbtR-like_C"/>
</dbReference>
<organism evidence="6 9">
    <name type="scientific">Streptomyces radicis</name>
    <dbReference type="NCBI Taxonomy" id="1750517"/>
    <lineage>
        <taxon>Bacteria</taxon>
        <taxon>Bacillati</taxon>
        <taxon>Actinomycetota</taxon>
        <taxon>Actinomycetes</taxon>
        <taxon>Kitasatosporales</taxon>
        <taxon>Streptomycetaceae</taxon>
        <taxon>Streptomyces</taxon>
    </lineage>
</organism>
<protein>
    <submittedName>
        <fullName evidence="6">TetR/AcrR family transcriptional regulator</fullName>
    </submittedName>
</protein>
<dbReference type="Proteomes" id="UP000275024">
    <property type="component" value="Unassembled WGS sequence"/>
</dbReference>
<reference evidence="8 9" key="1">
    <citation type="submission" date="2018-09" db="EMBL/GenBank/DDBJ databases">
        <title>Streptomyces sp. nov. DS1-2, an endophytic actinomycete isolated from roots of Dendrobium scabrilingue.</title>
        <authorList>
            <person name="Kuncharoen N."/>
            <person name="Kudo T."/>
            <person name="Ohkuma M."/>
            <person name="Yuki M."/>
            <person name="Tanasupawat S."/>
        </authorList>
    </citation>
    <scope>NUCLEOTIDE SEQUENCE [LARGE SCALE GENOMIC DNA]</scope>
    <source>
        <strain evidence="6 9">AZ1-7</strain>
        <strain evidence="7 8">DS1-2</strain>
    </source>
</reference>
<dbReference type="OrthoDB" id="3192968at2"/>
<dbReference type="SUPFAM" id="SSF48498">
    <property type="entry name" value="Tetracyclin repressor-like, C-terminal domain"/>
    <property type="match status" value="1"/>
</dbReference>
<evidence type="ECO:0000256" key="3">
    <source>
        <dbReference type="ARBA" id="ARBA00023163"/>
    </source>
</evidence>
<dbReference type="PROSITE" id="PS50977">
    <property type="entry name" value="HTH_TETR_2"/>
    <property type="match status" value="1"/>
</dbReference>
<dbReference type="EMBL" id="RBDY01000025">
    <property type="protein sequence ID" value="RKN16903.1"/>
    <property type="molecule type" value="Genomic_DNA"/>
</dbReference>
<dbReference type="InterPro" id="IPR050109">
    <property type="entry name" value="HTH-type_TetR-like_transc_reg"/>
</dbReference>
<dbReference type="GO" id="GO:0000976">
    <property type="term" value="F:transcription cis-regulatory region binding"/>
    <property type="evidence" value="ECO:0007669"/>
    <property type="project" value="TreeGrafter"/>
</dbReference>
<gene>
    <name evidence="7" type="ORF">D7318_25005</name>
    <name evidence="6" type="ORF">D7319_25640</name>
</gene>
<dbReference type="PANTHER" id="PTHR30055">
    <property type="entry name" value="HTH-TYPE TRANSCRIPTIONAL REGULATOR RUTR"/>
    <property type="match status" value="1"/>
</dbReference>
<dbReference type="RefSeq" id="WP_120699455.1">
    <property type="nucleotide sequence ID" value="NZ_RBDX01000027.1"/>
</dbReference>
<sequence>MRADARRNREVIVAAALAAFSERGAAAGMEEIARRAGLSVGTLYRHFPDRSALVEHIALTALGDLVAFARAQSATEGAAPTRFEALRRVVTRCAELPLALTASLAEAAAPLPSVTALVEESDALLLALVVAAQREGTLRGDIAPGDVLGMLRTATCRPGARPGDPLTTVLFDGLARSPDGGDEFGRRAGSALV</sequence>
<dbReference type="Pfam" id="PF21597">
    <property type="entry name" value="TetR_C_43"/>
    <property type="match status" value="1"/>
</dbReference>
<evidence type="ECO:0000259" key="5">
    <source>
        <dbReference type="PROSITE" id="PS50977"/>
    </source>
</evidence>
<proteinExistence type="predicted"/>
<evidence type="ECO:0000256" key="2">
    <source>
        <dbReference type="ARBA" id="ARBA00023125"/>
    </source>
</evidence>
<keyword evidence="1" id="KW-0805">Transcription regulation</keyword>
<keyword evidence="8" id="KW-1185">Reference proteome</keyword>
<dbReference type="GO" id="GO:0003700">
    <property type="term" value="F:DNA-binding transcription factor activity"/>
    <property type="evidence" value="ECO:0007669"/>
    <property type="project" value="TreeGrafter"/>
</dbReference>
<evidence type="ECO:0000313" key="9">
    <source>
        <dbReference type="Proteomes" id="UP000275024"/>
    </source>
</evidence>
<feature type="DNA-binding region" description="H-T-H motif" evidence="4">
    <location>
        <begin position="28"/>
        <end position="47"/>
    </location>
</feature>
<accession>A0A3A9VWK4</accession>
<dbReference type="InterPro" id="IPR001647">
    <property type="entry name" value="HTH_TetR"/>
</dbReference>
<dbReference type="InterPro" id="IPR036271">
    <property type="entry name" value="Tet_transcr_reg_TetR-rel_C_sf"/>
</dbReference>
<dbReference type="InterPro" id="IPR009057">
    <property type="entry name" value="Homeodomain-like_sf"/>
</dbReference>
<keyword evidence="2 4" id="KW-0238">DNA-binding</keyword>
<dbReference type="Gene3D" id="1.10.357.10">
    <property type="entry name" value="Tetracycline Repressor, domain 2"/>
    <property type="match status" value="1"/>
</dbReference>
<dbReference type="PRINTS" id="PR00455">
    <property type="entry name" value="HTHTETR"/>
</dbReference>
<evidence type="ECO:0000313" key="6">
    <source>
        <dbReference type="EMBL" id="RKN05395.1"/>
    </source>
</evidence>
<evidence type="ECO:0000256" key="4">
    <source>
        <dbReference type="PROSITE-ProRule" id="PRU00335"/>
    </source>
</evidence>
<evidence type="ECO:0000256" key="1">
    <source>
        <dbReference type="ARBA" id="ARBA00023015"/>
    </source>
</evidence>
<dbReference type="PANTHER" id="PTHR30055:SF234">
    <property type="entry name" value="HTH-TYPE TRANSCRIPTIONAL REGULATOR BETI"/>
    <property type="match status" value="1"/>
</dbReference>
<keyword evidence="3" id="KW-0804">Transcription</keyword>
<dbReference type="EMBL" id="RBDX01000027">
    <property type="protein sequence ID" value="RKN05395.1"/>
    <property type="molecule type" value="Genomic_DNA"/>
</dbReference>
<dbReference type="AlphaFoldDB" id="A0A3A9VWK4"/>
<dbReference type="SUPFAM" id="SSF46689">
    <property type="entry name" value="Homeodomain-like"/>
    <property type="match status" value="1"/>
</dbReference>
<evidence type="ECO:0000313" key="8">
    <source>
        <dbReference type="Proteomes" id="UP000268652"/>
    </source>
</evidence>
<dbReference type="Pfam" id="PF00440">
    <property type="entry name" value="TetR_N"/>
    <property type="match status" value="1"/>
</dbReference>
<comment type="caution">
    <text evidence="6">The sequence shown here is derived from an EMBL/GenBank/DDBJ whole genome shotgun (WGS) entry which is preliminary data.</text>
</comment>
<name>A0A3A9VWK4_9ACTN</name>